<dbReference type="OrthoDB" id="495783at2"/>
<organism evidence="1 2">
    <name type="scientific">Solemya elarraichensis gill symbiont</name>
    <dbReference type="NCBI Taxonomy" id="1918949"/>
    <lineage>
        <taxon>Bacteria</taxon>
        <taxon>Pseudomonadati</taxon>
        <taxon>Pseudomonadota</taxon>
        <taxon>Gammaproteobacteria</taxon>
        <taxon>sulfur-oxidizing symbionts</taxon>
    </lineage>
</organism>
<comment type="caution">
    <text evidence="1">The sequence shown here is derived from an EMBL/GenBank/DDBJ whole genome shotgun (WGS) entry which is preliminary data.</text>
</comment>
<protein>
    <submittedName>
        <fullName evidence="1">Uncharacterized protein</fullName>
    </submittedName>
</protein>
<dbReference type="AlphaFoldDB" id="A0A1T2L9C0"/>
<evidence type="ECO:0000313" key="1">
    <source>
        <dbReference type="EMBL" id="OOZ41705.1"/>
    </source>
</evidence>
<name>A0A1T2L9C0_9GAMM</name>
<dbReference type="RefSeq" id="WP_078476604.1">
    <property type="nucleotide sequence ID" value="NZ_MPRK01000055.1"/>
</dbReference>
<dbReference type="Proteomes" id="UP000190198">
    <property type="component" value="Unassembled WGS sequence"/>
</dbReference>
<sequence length="173" mass="18978">MKQRLIIGVSSCLLGNPVRYDGNHKRNPYLADTLSAYFDFEVFCPETAIGLGVPRPAMQLYVDAHSTKLAQVADSNIDYTQQMQQMATEQCRQLGHLSGYILKSRSPSCGKQGVTLFDYTGQVAGSGAGLFATILLKTFPALPVEEETCLENAALREDFIERVYAYAASKPSV</sequence>
<dbReference type="EMBL" id="MPRK01000055">
    <property type="protein sequence ID" value="OOZ41705.1"/>
    <property type="molecule type" value="Genomic_DNA"/>
</dbReference>
<proteinExistence type="predicted"/>
<gene>
    <name evidence="1" type="ORF">BOW52_04285</name>
</gene>
<reference evidence="1 2" key="1">
    <citation type="submission" date="2016-11" db="EMBL/GenBank/DDBJ databases">
        <title>Mixed transmission modes and dynamic genome evolution in an obligate animal-bacterial symbiosis.</title>
        <authorList>
            <person name="Russell S.L."/>
            <person name="Corbett-Detig R.B."/>
            <person name="Cavanaugh C.M."/>
        </authorList>
    </citation>
    <scope>NUCLEOTIDE SEQUENCE [LARGE SCALE GENOMIC DNA]</scope>
    <source>
        <strain evidence="1">Sp-SM6</strain>
    </source>
</reference>
<dbReference type="Pfam" id="PF04463">
    <property type="entry name" value="2-thiour_desulf"/>
    <property type="match status" value="1"/>
</dbReference>
<dbReference type="PANTHER" id="PTHR30087:SF0">
    <property type="entry name" value="INNER MEMBRANE PROTEIN"/>
    <property type="match status" value="1"/>
</dbReference>
<keyword evidence="2" id="KW-1185">Reference proteome</keyword>
<accession>A0A1T2L9C0</accession>
<dbReference type="PANTHER" id="PTHR30087">
    <property type="entry name" value="INNER MEMBRANE PROTEIN"/>
    <property type="match status" value="1"/>
</dbReference>
<dbReference type="InterPro" id="IPR007553">
    <property type="entry name" value="2-thiour_desulf"/>
</dbReference>
<evidence type="ECO:0000313" key="2">
    <source>
        <dbReference type="Proteomes" id="UP000190198"/>
    </source>
</evidence>